<name>A0A0C4DKI6_MAGP6</name>
<feature type="compositionally biased region" description="Low complexity" evidence="6">
    <location>
        <begin position="1812"/>
        <end position="1832"/>
    </location>
</feature>
<dbReference type="eggNOG" id="ENOG502QQX4">
    <property type="taxonomic scope" value="Eukaryota"/>
</dbReference>
<accession>A0A0C4DKI6</accession>
<dbReference type="EMBL" id="GL876966">
    <property type="protein sequence ID" value="KLU81165.1"/>
    <property type="molecule type" value="Genomic_DNA"/>
</dbReference>
<dbReference type="GO" id="GO:0005634">
    <property type="term" value="C:nucleus"/>
    <property type="evidence" value="ECO:0007669"/>
    <property type="project" value="UniProtKB-SubCell"/>
</dbReference>
<dbReference type="EMBL" id="ADBL01000058">
    <property type="status" value="NOT_ANNOTATED_CDS"/>
    <property type="molecule type" value="Genomic_DNA"/>
</dbReference>
<evidence type="ECO:0000256" key="3">
    <source>
        <dbReference type="ARBA" id="ARBA00007335"/>
    </source>
</evidence>
<evidence type="ECO:0000256" key="5">
    <source>
        <dbReference type="ARBA" id="ARBA00023242"/>
    </source>
</evidence>
<reference evidence="8" key="5">
    <citation type="submission" date="2015-06" db="UniProtKB">
        <authorList>
            <consortium name="EnsemblFungi"/>
        </authorList>
    </citation>
    <scope>IDENTIFICATION</scope>
    <source>
        <strain evidence="8">ATCC 64411</strain>
    </source>
</reference>
<feature type="compositionally biased region" description="Basic and acidic residues" evidence="6">
    <location>
        <begin position="1774"/>
        <end position="1783"/>
    </location>
</feature>
<reference evidence="7" key="3">
    <citation type="submission" date="2011-03" db="EMBL/GenBank/DDBJ databases">
        <title>Annotation of Magnaporthe poae ATCC 64411.</title>
        <authorList>
            <person name="Ma L.-J."/>
            <person name="Dead R."/>
            <person name="Young S.K."/>
            <person name="Zeng Q."/>
            <person name="Gargeya S."/>
            <person name="Fitzgerald M."/>
            <person name="Haas B."/>
            <person name="Abouelleil A."/>
            <person name="Alvarado L."/>
            <person name="Arachchi H.M."/>
            <person name="Berlin A."/>
            <person name="Brown A."/>
            <person name="Chapman S.B."/>
            <person name="Chen Z."/>
            <person name="Dunbar C."/>
            <person name="Freedman E."/>
            <person name="Gearin G."/>
            <person name="Gellesch M."/>
            <person name="Goldberg J."/>
            <person name="Griggs A."/>
            <person name="Gujja S."/>
            <person name="Heiman D."/>
            <person name="Howarth C."/>
            <person name="Larson L."/>
            <person name="Lui A."/>
            <person name="MacDonald P.J.P."/>
            <person name="Mehta T."/>
            <person name="Montmayeur A."/>
            <person name="Murphy C."/>
            <person name="Neiman D."/>
            <person name="Pearson M."/>
            <person name="Priest M."/>
            <person name="Roberts A."/>
            <person name="Saif S."/>
            <person name="Shea T."/>
            <person name="Shenoy N."/>
            <person name="Sisk P."/>
            <person name="Stolte C."/>
            <person name="Sykes S."/>
            <person name="Yandava C."/>
            <person name="Wortman J."/>
            <person name="Nusbaum C."/>
            <person name="Birren B."/>
        </authorList>
    </citation>
    <scope>NUCLEOTIDE SEQUENCE</scope>
    <source>
        <strain evidence="7">ATCC 64411</strain>
    </source>
</reference>
<dbReference type="Gene3D" id="1.25.40.10">
    <property type="entry name" value="Tetratricopeptide repeat domain"/>
    <property type="match status" value="1"/>
</dbReference>
<keyword evidence="9" id="KW-1185">Reference proteome</keyword>
<organism evidence="8 9">
    <name type="scientific">Magnaporthiopsis poae (strain ATCC 64411 / 73-15)</name>
    <name type="common">Kentucky bluegrass fungus</name>
    <name type="synonym">Magnaporthe poae</name>
    <dbReference type="NCBI Taxonomy" id="644358"/>
    <lineage>
        <taxon>Eukaryota</taxon>
        <taxon>Fungi</taxon>
        <taxon>Dikarya</taxon>
        <taxon>Ascomycota</taxon>
        <taxon>Pezizomycotina</taxon>
        <taxon>Sordariomycetes</taxon>
        <taxon>Sordariomycetidae</taxon>
        <taxon>Magnaporthales</taxon>
        <taxon>Magnaporthaceae</taxon>
        <taxon>Magnaporthiopsis</taxon>
    </lineage>
</organism>
<gene>
    <name evidence="7" type="ORF">MAPG_00260</name>
</gene>
<protein>
    <recommendedName>
        <fullName evidence="4">Histone transcription regulator 3 homolog</fullName>
    </recommendedName>
</protein>
<feature type="compositionally biased region" description="Acidic residues" evidence="6">
    <location>
        <begin position="1946"/>
        <end position="2008"/>
    </location>
</feature>
<reference evidence="7" key="2">
    <citation type="submission" date="2010-05" db="EMBL/GenBank/DDBJ databases">
        <title>The Genome Sequence of Magnaporthe poae strain ATCC 64411.</title>
        <authorList>
            <consortium name="The Broad Institute Genome Sequencing Platform"/>
            <consortium name="Broad Institute Genome Sequencing Center for Infectious Disease"/>
            <person name="Ma L.-J."/>
            <person name="Dead R."/>
            <person name="Young S."/>
            <person name="Zeng Q."/>
            <person name="Koehrsen M."/>
            <person name="Alvarado L."/>
            <person name="Berlin A."/>
            <person name="Chapman S.B."/>
            <person name="Chen Z."/>
            <person name="Freedman E."/>
            <person name="Gellesch M."/>
            <person name="Goldberg J."/>
            <person name="Griggs A."/>
            <person name="Gujja S."/>
            <person name="Heilman E.R."/>
            <person name="Heiman D."/>
            <person name="Hepburn T."/>
            <person name="Howarth C."/>
            <person name="Jen D."/>
            <person name="Larson L."/>
            <person name="Mehta T."/>
            <person name="Neiman D."/>
            <person name="Pearson M."/>
            <person name="Roberts A."/>
            <person name="Saif S."/>
            <person name="Shea T."/>
            <person name="Shenoy N."/>
            <person name="Sisk P."/>
            <person name="Stolte C."/>
            <person name="Sykes S."/>
            <person name="Walk T."/>
            <person name="White J."/>
            <person name="Yandava C."/>
            <person name="Haas B."/>
            <person name="Nusbaum C."/>
            <person name="Birren B."/>
        </authorList>
    </citation>
    <scope>NUCLEOTIDE SEQUENCE</scope>
    <source>
        <strain evidence="7">ATCC 64411</strain>
    </source>
</reference>
<keyword evidence="5" id="KW-0539">Nucleus</keyword>
<feature type="compositionally biased region" description="Acidic residues" evidence="6">
    <location>
        <begin position="2016"/>
        <end position="2029"/>
    </location>
</feature>
<reference evidence="8" key="4">
    <citation type="journal article" date="2015" name="G3 (Bethesda)">
        <title>Genome sequences of three phytopathogenic species of the Magnaporthaceae family of fungi.</title>
        <authorList>
            <person name="Okagaki L.H."/>
            <person name="Nunes C.C."/>
            <person name="Sailsbery J."/>
            <person name="Clay B."/>
            <person name="Brown D."/>
            <person name="John T."/>
            <person name="Oh Y."/>
            <person name="Young N."/>
            <person name="Fitzgerald M."/>
            <person name="Haas B.J."/>
            <person name="Zeng Q."/>
            <person name="Young S."/>
            <person name="Adiconis X."/>
            <person name="Fan L."/>
            <person name="Levin J.Z."/>
            <person name="Mitchell T.K."/>
            <person name="Okubara P.A."/>
            <person name="Farman M.L."/>
            <person name="Kohn L.M."/>
            <person name="Birren B."/>
            <person name="Ma L.-J."/>
            <person name="Dean R.A."/>
        </authorList>
    </citation>
    <scope>NUCLEOTIDE SEQUENCE</scope>
    <source>
        <strain evidence="8">ATCC 64411 / 73-15</strain>
    </source>
</reference>
<dbReference type="EnsemblFungi" id="MAPG_00260T0">
    <property type="protein sequence ID" value="MAPG_00260T0"/>
    <property type="gene ID" value="MAPG_00260"/>
</dbReference>
<comment type="function">
    <text evidence="1">Has a role in a nucleosome assembly pathway that is required for the integrity of heterochromatin and proper chromosome segregation.</text>
</comment>
<evidence type="ECO:0000256" key="1">
    <source>
        <dbReference type="ARBA" id="ARBA00002687"/>
    </source>
</evidence>
<feature type="region of interest" description="Disordered" evidence="6">
    <location>
        <begin position="356"/>
        <end position="432"/>
    </location>
</feature>
<dbReference type="Proteomes" id="UP000011715">
    <property type="component" value="Unassembled WGS sequence"/>
</dbReference>
<dbReference type="PANTHER" id="PTHR15502">
    <property type="entry name" value="CALCINEURIN-BINDING PROTEIN CABIN 1-RELATED"/>
    <property type="match status" value="1"/>
</dbReference>
<sequence length="2029" mass="227908">MPAFTSINDDREEHVLAEEFDNTRQIQIDDALKLFQQALKLHAQGPKFYDDAAAAYRSLFDSAIFRLPEAATEYERAHRPQTLSLPPGAAFIPSLEIAGPDGDLGSNLLQGYYLAYKNHGHFRLDRIRHKARTAGGPEASRAVFAQEETQGEALQVLGDFNAALDRDPSDAEMWRRAARVSAFLKSARLNRYCLEAAIELDDDPTVVEVEPPSLAEGYAGEQLKHQLQVLGDEMALSHPIMGPFLKGEVAAALKRYLDPLPYLPNPIKELGPAVSSPNTTETRLVLDLPVASWTELGKSLVALAMEEGISGRAITIQMPELPDEDQFVQMEVDNQLQDQAEAQIQEDCANALVISHEPDTPKTAESAGSKTKPEDGSAAKDSTGKDPGSAPPPLRKRSQSEAGLPEPGDEENGDSKRPKRARRRETAAEEYIDPTRLIATQLQPFQAADENLFQMTKNILENLEVVDKDVFGRISEMLDSCASEDRLSKVTSQVARDLRGIIDTVSTENAKLVSGKLDTPALGLSAFLEHTKSGSAATSEIPVADETIGLKAFVRRINEGWFTIQDCAFEWIQSLCQSYSESRWSEQRKVSVVQVISRMDEAIYQRTVDQVQVQSQKAGPLVKEHLPVEHLVQMLFELHLDVYERITNPSSVVDETTRKDTKLRLGRWLDLRSQLFQQFDGEAYDRLSLRFCWAVVFSTTLEDSASPEHILLSWQSMREVLDDVGEVDIRLPNNVVMPEVSLKAVDREISKLTTMDFFLSLFNEEMDDPVSVISNLEPVLNPESVMVPTLTDAGGVSPANGEGCDDSRSRQPAVPVAECATQTLQDLWKFLRGSGTELRLFLWRRLGDAYQAIKYSTKRFSCLLKGIEMIVNDFERDTYLDSSAEARTAILVLMLKNLDELLVDALTLALNDNTSFDVIDEQHLTAISAALAKLSCILHVCAIYDDEVSVGLKQSNDGNSSNRRILLDKLREFQSRTWCLQYTVMKVGIQQNKTLFTDPSNDLAELLGAIHQVLGLRKACKASNKIFLKMMRVELLKQDGIEHWEDYLAQVLYDLHGLKLGVGSWEVEEHGCPTEKLEKRAAINLVEKITMLANRMSMKDLLKSELKTTIEHVQQAIGQAKSTPQMIHNLRNFTEYLKKPIHPLRLYQAWKGTVSIDAVTVTTAEAAIAKHGWFFLLGMIAFSKFKQVDLNRRQTPGATDDLRIGQAFLRTQIQFTPDRWDAWLRLAECFDYELDEAVLWTADKINKDRAELLKFQRSSIHCYSLALSHSCSMSRVLSENDTEALFDLYYNFGMRMYASSREPFGMEPFKHADLERFFIEHPVGTYKKIIHQEMTAYQVWKFAANLFRKATKCRPKDWKSPYMYSKCLWKMYQTPDDDLPEKIRLSKPTKEDLIQSLEKSVEVVSGLPKPRHGQDPVLEPHYKLLTILYKLVARGDMTAQDAASVLQRQPYALRRGEEILIGDSDDAEEWEEFVIKYLRQLRDKDKSNWQHRMIIRHARILFDADESPGAQNETDSNGGTLMQAKAAFSVLRESMFTKTMVMNVWKCDAERPGRHHVYTEQYVRFMTRLLLVMDDRANMEALLRRIRKKGVDFYHFNELWQSCVLAYVGQIRQAYQITEMTEETFKSTSMEEFEIMGERISEWAGKATAQHAAFDAMKEAIELKKLNTNLTKAAPIDDLISDCYSRLYTEIAPELPGQPPAQIIEERQQKMKEAAEKNAEEEMDGPRPSGLDGFLTALDTRNSSRAGSEIPDRADRSAIGGEHTARPRRAAGVRRPDILRKAEQAVQRALEPPPKSAVSVSSRGDGGRKSRVGSTSSGRHSRTTPNADADATAQDDDEDMEHNDNTDHENICDGGGDVEMKDVDEDEGMDESAHGADTSMATGEDDVGADGGSERSSSPRGSLHDSADDESDLSDVPDDYEINMPPSLMFPNLRRSLESGPIATSDSEDPASPMDEDEREKEQDGEEGEGHDDDEGPEEELGEDTEDEEDDDDEIEEAEEDAEEEGNDDVTNNGAEVDEGVDEEEDEDL</sequence>
<evidence type="ECO:0000313" key="9">
    <source>
        <dbReference type="Proteomes" id="UP000011715"/>
    </source>
</evidence>
<feature type="compositionally biased region" description="Basic and acidic residues" evidence="6">
    <location>
        <begin position="1842"/>
        <end position="1851"/>
    </location>
</feature>
<dbReference type="GO" id="GO:0006325">
    <property type="term" value="P:chromatin organization"/>
    <property type="evidence" value="ECO:0007669"/>
    <property type="project" value="InterPro"/>
</dbReference>
<evidence type="ECO:0000256" key="6">
    <source>
        <dbReference type="SAM" id="MobiDB-lite"/>
    </source>
</evidence>
<reference evidence="9" key="1">
    <citation type="submission" date="2010-05" db="EMBL/GenBank/DDBJ databases">
        <title>The genome sequence of Magnaporthe poae strain ATCC 64411.</title>
        <authorList>
            <person name="Ma L.-J."/>
            <person name="Dead R."/>
            <person name="Young S."/>
            <person name="Zeng Q."/>
            <person name="Koehrsen M."/>
            <person name="Alvarado L."/>
            <person name="Berlin A."/>
            <person name="Chapman S.B."/>
            <person name="Chen Z."/>
            <person name="Freedman E."/>
            <person name="Gellesch M."/>
            <person name="Goldberg J."/>
            <person name="Griggs A."/>
            <person name="Gujja S."/>
            <person name="Heilman E.R."/>
            <person name="Heiman D."/>
            <person name="Hepburn T."/>
            <person name="Howarth C."/>
            <person name="Jen D."/>
            <person name="Larson L."/>
            <person name="Mehta T."/>
            <person name="Neiman D."/>
            <person name="Pearson M."/>
            <person name="Roberts A."/>
            <person name="Saif S."/>
            <person name="Shea T."/>
            <person name="Shenoy N."/>
            <person name="Sisk P."/>
            <person name="Stolte C."/>
            <person name="Sykes S."/>
            <person name="Walk T."/>
            <person name="White J."/>
            <person name="Yandava C."/>
            <person name="Haas B."/>
            <person name="Nusbaum C."/>
            <person name="Birren B."/>
        </authorList>
    </citation>
    <scope>NUCLEOTIDE SEQUENCE [LARGE SCALE GENOMIC DNA]</scope>
    <source>
        <strain evidence="9">ATCC 64411 / 73-15</strain>
    </source>
</reference>
<comment type="subcellular location">
    <subcellularLocation>
        <location evidence="2">Nucleus</location>
    </subcellularLocation>
</comment>
<dbReference type="OMA" id="WETWYRL"/>
<dbReference type="InterPro" id="IPR011990">
    <property type="entry name" value="TPR-like_helical_dom_sf"/>
</dbReference>
<comment type="similarity">
    <text evidence="3">Belongs to the HIR3 family.</text>
</comment>
<dbReference type="OrthoDB" id="77564at2759"/>
<dbReference type="STRING" id="644358.A0A0C4DKI6"/>
<feature type="compositionally biased region" description="Basic and acidic residues" evidence="6">
    <location>
        <begin position="371"/>
        <end position="384"/>
    </location>
</feature>
<evidence type="ECO:0000313" key="7">
    <source>
        <dbReference type="EMBL" id="KLU81165.1"/>
    </source>
</evidence>
<dbReference type="GO" id="GO:0031491">
    <property type="term" value="F:nucleosome binding"/>
    <property type="evidence" value="ECO:0007669"/>
    <property type="project" value="TreeGrafter"/>
</dbReference>
<feature type="compositionally biased region" description="Acidic residues" evidence="6">
    <location>
        <begin position="1907"/>
        <end position="1921"/>
    </location>
</feature>
<dbReference type="GO" id="GO:0000417">
    <property type="term" value="C:HIR complex"/>
    <property type="evidence" value="ECO:0007669"/>
    <property type="project" value="TreeGrafter"/>
</dbReference>
<evidence type="ECO:0000256" key="2">
    <source>
        <dbReference type="ARBA" id="ARBA00004123"/>
    </source>
</evidence>
<feature type="region of interest" description="Disordered" evidence="6">
    <location>
        <begin position="1707"/>
        <end position="2029"/>
    </location>
</feature>
<feature type="compositionally biased region" description="Basic and acidic residues" evidence="6">
    <location>
        <begin position="1707"/>
        <end position="1720"/>
    </location>
</feature>
<dbReference type="VEuPathDB" id="FungiDB:MAPG_00260"/>
<evidence type="ECO:0000313" key="8">
    <source>
        <dbReference type="EnsemblFungi" id="MAPG_00260T0"/>
    </source>
</evidence>
<dbReference type="PANTHER" id="PTHR15502:SF7">
    <property type="entry name" value="CALCINEURIN-BINDING PROTEIN CABIN-1"/>
    <property type="match status" value="1"/>
</dbReference>
<evidence type="ECO:0000256" key="4">
    <source>
        <dbReference type="ARBA" id="ARBA00014848"/>
    </source>
</evidence>
<proteinExistence type="inferred from homology"/>
<dbReference type="InterPro" id="IPR033053">
    <property type="entry name" value="Hir3/CABIN1"/>
</dbReference>